<dbReference type="SUPFAM" id="SSF47598">
    <property type="entry name" value="Ribbon-helix-helix"/>
    <property type="match status" value="1"/>
</dbReference>
<sequence>MTHVPPKTRDMSIRGLDAQVYEAIRVRAAKHGQSMEAEIREVLTRLADGEFDRDAAGIGSLIRSYVEDVGGADLDLPDRDEPDRALDLS</sequence>
<accession>A0ABN2GSI8</accession>
<feature type="domain" description="Antitoxin FitA-like ribbon-helix-helix" evidence="1">
    <location>
        <begin position="11"/>
        <end position="46"/>
    </location>
</feature>
<comment type="caution">
    <text evidence="2">The sequence shown here is derived from an EMBL/GenBank/DDBJ whole genome shotgun (WGS) entry which is preliminary data.</text>
</comment>
<dbReference type="Proteomes" id="UP001499851">
    <property type="component" value="Unassembled WGS sequence"/>
</dbReference>
<dbReference type="InterPro" id="IPR013321">
    <property type="entry name" value="Arc_rbn_hlx_hlx"/>
</dbReference>
<dbReference type="Pfam" id="PF22513">
    <property type="entry name" value="FitA-like_RHH"/>
    <property type="match status" value="1"/>
</dbReference>
<evidence type="ECO:0000313" key="2">
    <source>
        <dbReference type="EMBL" id="GAA1676108.1"/>
    </source>
</evidence>
<dbReference type="InterPro" id="IPR053853">
    <property type="entry name" value="FitA-like_RHH"/>
</dbReference>
<dbReference type="RefSeq" id="WP_344486307.1">
    <property type="nucleotide sequence ID" value="NZ_BAAAQF010000007.1"/>
</dbReference>
<dbReference type="EMBL" id="BAAAQF010000007">
    <property type="protein sequence ID" value="GAA1676108.1"/>
    <property type="molecule type" value="Genomic_DNA"/>
</dbReference>
<evidence type="ECO:0000313" key="3">
    <source>
        <dbReference type="Proteomes" id="UP001499851"/>
    </source>
</evidence>
<protein>
    <recommendedName>
        <fullName evidence="1">Antitoxin FitA-like ribbon-helix-helix domain-containing protein</fullName>
    </recommendedName>
</protein>
<reference evidence="2 3" key="1">
    <citation type="journal article" date="2019" name="Int. J. Syst. Evol. Microbiol.">
        <title>The Global Catalogue of Microorganisms (GCM) 10K type strain sequencing project: providing services to taxonomists for standard genome sequencing and annotation.</title>
        <authorList>
            <consortium name="The Broad Institute Genomics Platform"/>
            <consortium name="The Broad Institute Genome Sequencing Center for Infectious Disease"/>
            <person name="Wu L."/>
            <person name="Ma J."/>
        </authorList>
    </citation>
    <scope>NUCLEOTIDE SEQUENCE [LARGE SCALE GENOMIC DNA]</scope>
    <source>
        <strain evidence="2 3">JCM 16001</strain>
    </source>
</reference>
<gene>
    <name evidence="2" type="ORF">GCM10009830_23470</name>
</gene>
<proteinExistence type="predicted"/>
<keyword evidence="3" id="KW-1185">Reference proteome</keyword>
<evidence type="ECO:0000259" key="1">
    <source>
        <dbReference type="Pfam" id="PF22513"/>
    </source>
</evidence>
<organism evidence="2 3">
    <name type="scientific">Glycomyces endophyticus</name>
    <dbReference type="NCBI Taxonomy" id="480996"/>
    <lineage>
        <taxon>Bacteria</taxon>
        <taxon>Bacillati</taxon>
        <taxon>Actinomycetota</taxon>
        <taxon>Actinomycetes</taxon>
        <taxon>Glycomycetales</taxon>
        <taxon>Glycomycetaceae</taxon>
        <taxon>Glycomyces</taxon>
    </lineage>
</organism>
<dbReference type="InterPro" id="IPR010985">
    <property type="entry name" value="Ribbon_hlx_hlx"/>
</dbReference>
<name>A0ABN2GSI8_9ACTN</name>
<dbReference type="Gene3D" id="1.10.1220.10">
    <property type="entry name" value="Met repressor-like"/>
    <property type="match status" value="1"/>
</dbReference>